<dbReference type="InterPro" id="IPR019405">
    <property type="entry name" value="Lactonase_7-beta_prop"/>
</dbReference>
<dbReference type="InterPro" id="IPR050282">
    <property type="entry name" value="Cycloisomerase_2"/>
</dbReference>
<dbReference type="EMBL" id="CP083439">
    <property type="protein sequence ID" value="UKF26598.1"/>
    <property type="molecule type" value="Genomic_DNA"/>
</dbReference>
<evidence type="ECO:0000256" key="1">
    <source>
        <dbReference type="ARBA" id="ARBA00005564"/>
    </source>
</evidence>
<evidence type="ECO:0000313" key="3">
    <source>
        <dbReference type="Proteomes" id="UP001649473"/>
    </source>
</evidence>
<keyword evidence="3" id="KW-1185">Reference proteome</keyword>
<dbReference type="RefSeq" id="WP_051629375.1">
    <property type="nucleotide sequence ID" value="NZ_CP083439.1"/>
</dbReference>
<reference evidence="3" key="1">
    <citation type="submission" date="2024-08" db="EMBL/GenBank/DDBJ databases">
        <title>Description of the novel species Clavibacter lycopersicum isolated from tomato seeds.</title>
        <authorList>
            <person name="Arizala E.D."/>
            <person name="Dobhal S."/>
            <person name="Alvarez A."/>
            <person name="Arif M."/>
        </authorList>
    </citation>
    <scope>NUCLEOTIDE SEQUENCE [LARGE SCALE GENOMIC DNA]</scope>
    <source>
        <strain evidence="3">A6099</strain>
    </source>
</reference>
<dbReference type="InterPro" id="IPR015943">
    <property type="entry name" value="WD40/YVTN_repeat-like_dom_sf"/>
</dbReference>
<dbReference type="InterPro" id="IPR011048">
    <property type="entry name" value="Haem_d1_sf"/>
</dbReference>
<proteinExistence type="inferred from homology"/>
<comment type="similarity">
    <text evidence="1">Belongs to the cycloisomerase 2 family.</text>
</comment>
<evidence type="ECO:0000313" key="2">
    <source>
        <dbReference type="EMBL" id="UKF26598.1"/>
    </source>
</evidence>
<dbReference type="PANTHER" id="PTHR30344">
    <property type="entry name" value="6-PHOSPHOGLUCONOLACTONASE-RELATED"/>
    <property type="match status" value="1"/>
</dbReference>
<dbReference type="SUPFAM" id="SSF51004">
    <property type="entry name" value="C-terminal (heme d1) domain of cytochrome cd1-nitrite reductase"/>
    <property type="match status" value="1"/>
</dbReference>
<accession>A0ABY3TG36</accession>
<dbReference type="PANTHER" id="PTHR30344:SF1">
    <property type="entry name" value="6-PHOSPHOGLUCONOLACTONASE"/>
    <property type="match status" value="1"/>
</dbReference>
<sequence length="344" mass="34318">MTPEEAAVPEVSMWAGGYTADAGGSGVGITALAVDPITGDLAVTGTAVETPSPSFLLAHGDMVYAVGEAADRVEAFRRGPGGSLQWAGGQPSGGSGPCHLHVVGDLLLTSHYGDGTVAVHPLAADGSIGEATQLLTAEGSGPRPQQDGPHAHATLHVGGGIVLSADLGTDEVLVHVLRDGRLDRIAAVALPPGTGPRHMALLSSGRVLLVGELDGTLHALEGAGAGGSWRVAASTACAAVPDARDSAAEVRVSADERLAYVGLRGSDRIAVVGIAPDGALAPVAAFDCGGETPRHHAIVDDRLHVANQGSGTVASFRLDPATGLPTAAPAVIAVPSPTYLLPLA</sequence>
<dbReference type="Pfam" id="PF10282">
    <property type="entry name" value="Lactonase"/>
    <property type="match status" value="1"/>
</dbReference>
<protein>
    <submittedName>
        <fullName evidence="2">Lactonase family protein</fullName>
    </submittedName>
</protein>
<organism evidence="2 3">
    <name type="scientific">Clavibacter seminis</name>
    <dbReference type="NCBI Taxonomy" id="2860285"/>
    <lineage>
        <taxon>Bacteria</taxon>
        <taxon>Bacillati</taxon>
        <taxon>Actinomycetota</taxon>
        <taxon>Actinomycetes</taxon>
        <taxon>Micrococcales</taxon>
        <taxon>Microbacteriaceae</taxon>
        <taxon>Clavibacter</taxon>
    </lineage>
</organism>
<dbReference type="Proteomes" id="UP001649473">
    <property type="component" value="Chromosome"/>
</dbReference>
<gene>
    <name evidence="2" type="ORF">KYT88_08250</name>
</gene>
<dbReference type="Gene3D" id="2.130.10.10">
    <property type="entry name" value="YVTN repeat-like/Quinoprotein amine dehydrogenase"/>
    <property type="match status" value="1"/>
</dbReference>
<name>A0ABY3TG36_9MICO</name>